<evidence type="ECO:0000313" key="2">
    <source>
        <dbReference type="Proteomes" id="UP000542353"/>
    </source>
</evidence>
<dbReference type="Proteomes" id="UP000542353">
    <property type="component" value="Unassembled WGS sequence"/>
</dbReference>
<dbReference type="RefSeq" id="WP_184258226.1">
    <property type="nucleotide sequence ID" value="NZ_JACHIH010000015.1"/>
</dbReference>
<accession>A0A7W8DZE2</accession>
<organism evidence="1 2">
    <name type="scientific">Rhodopseudomonas rhenobacensis</name>
    <dbReference type="NCBI Taxonomy" id="87461"/>
    <lineage>
        <taxon>Bacteria</taxon>
        <taxon>Pseudomonadati</taxon>
        <taxon>Pseudomonadota</taxon>
        <taxon>Alphaproteobacteria</taxon>
        <taxon>Hyphomicrobiales</taxon>
        <taxon>Nitrobacteraceae</taxon>
        <taxon>Rhodopseudomonas</taxon>
    </lineage>
</organism>
<dbReference type="EMBL" id="JACHIH010000015">
    <property type="protein sequence ID" value="MBB5047928.1"/>
    <property type="molecule type" value="Genomic_DNA"/>
</dbReference>
<name>A0A7W8DZE2_9BRAD</name>
<gene>
    <name evidence="1" type="ORF">HNR60_002685</name>
</gene>
<keyword evidence="2" id="KW-1185">Reference proteome</keyword>
<comment type="caution">
    <text evidence="1">The sequence shown here is derived from an EMBL/GenBank/DDBJ whole genome shotgun (WGS) entry which is preliminary data.</text>
</comment>
<reference evidence="1 2" key="1">
    <citation type="submission" date="2020-08" db="EMBL/GenBank/DDBJ databases">
        <title>Genomic Encyclopedia of Type Strains, Phase IV (KMG-IV): sequencing the most valuable type-strain genomes for metagenomic binning, comparative biology and taxonomic classification.</title>
        <authorList>
            <person name="Goeker M."/>
        </authorList>
    </citation>
    <scope>NUCLEOTIDE SEQUENCE [LARGE SCALE GENOMIC DNA]</scope>
    <source>
        <strain evidence="1 2">DSM 12706</strain>
    </source>
</reference>
<sequence length="217" mass="24426">MANRMIIGGPRQVDEASPTTLRFENSDIAFKLVATYLTALHSFATTTEVYNNGRKGALPWAIDDVALFDGAACDIRLKWSPRETVAPMMRNVWPSKIDFTSYPAVRIPQNTPLDLGVLEHFIFSLGQSILTTFVENQKPFLTATYGKVANWPSVWNFARVVRNAMAHGGKIRIDDKAQVQWQRLSYSEADNGKPIINIDLWPADLFILIKEMEKAIP</sequence>
<proteinExistence type="predicted"/>
<evidence type="ECO:0000313" key="1">
    <source>
        <dbReference type="EMBL" id="MBB5047928.1"/>
    </source>
</evidence>
<protein>
    <submittedName>
        <fullName evidence="1">Uncharacterized protein</fullName>
    </submittedName>
</protein>
<dbReference type="AlphaFoldDB" id="A0A7W8DZE2"/>